<dbReference type="EMBL" id="LFYR01000113">
    <property type="protein sequence ID" value="KMZ75791.1"/>
    <property type="molecule type" value="Genomic_DNA"/>
</dbReference>
<feature type="region of interest" description="Disordered" evidence="5">
    <location>
        <begin position="600"/>
        <end position="672"/>
    </location>
</feature>
<sequence length="672" mass="75721">MACTPTDDGKENTTTKPPQTSSYSCSPIHMCVIRDDAIQLGRHLSRLPRLSPPSLIRTFSQARHQSEIAEQISAMLDRRDVPNGETPLHLAVRLNRPAITAQLLAAGADPSLQNSAGWNPFQESLLLHRSKSLSLQIFRNHRSSTIHKWRRRLPDVLAAVDRVRDFYVEINFKFESSVIPPFVLSRALPSDTYKIWKRGTKVRVDTSFAGYEGIKVIKSNRSFLFLDGNPKDDLQFGSVLEILHDDKLIRDCMDPETCDEDMEDIVGDKAAADVFRPGVDVTKAELVGRTNWRRKERVEMAGEWKARVYEIQNVFYTIKTRKRGVDSTAMSLVEPMEDLIIDEEEEGFLVAELPPRPSISKEPSRRSCVELSRPECRGKNSGGRVEKNNPEPAPARHSCYELSRPKDRSCDGSGIEWDLFAVEEEEAAGPESGEAVPPRRSHYEPRWRCEKSSSGGTESGEAVPPRRSHYEPRWRCEKSSSGGTEKEAEPQAKLRELEKVRNDVGSGYCKIGRDKEVKKSLSPTVWLTEDFPLKTEEVVPLLDVISNKVKPALRLQEMLTTKFPPGTFPVKIAIPVFSTVRIVISFTKFSELAPNGEQFFTPMSSPGEQLSGEEERKKSSSWLRWSGGHHSHSSSKHMTSSSHSKSVVSPSADPFAIPKDYTWKKSKNEKHQ</sequence>
<dbReference type="PANTHER" id="PTHR12447:SF7">
    <property type="entry name" value="ANKYRIN REPEAT FAMILY PROTEIN"/>
    <property type="match status" value="1"/>
</dbReference>
<keyword evidence="4" id="KW-0040">ANK repeat</keyword>
<feature type="compositionally biased region" description="Low complexity" evidence="5">
    <location>
        <begin position="452"/>
        <end position="461"/>
    </location>
</feature>
<feature type="compositionally biased region" description="Basic and acidic residues" evidence="5">
    <location>
        <begin position="468"/>
        <end position="492"/>
    </location>
</feature>
<evidence type="ECO:0000256" key="2">
    <source>
        <dbReference type="ARBA" id="ARBA00022737"/>
    </source>
</evidence>
<gene>
    <name evidence="7" type="ORF">ZOSMA_10G00590</name>
</gene>
<organism evidence="7 8">
    <name type="scientific">Zostera marina</name>
    <name type="common">Eelgrass</name>
    <dbReference type="NCBI Taxonomy" id="29655"/>
    <lineage>
        <taxon>Eukaryota</taxon>
        <taxon>Viridiplantae</taxon>
        <taxon>Streptophyta</taxon>
        <taxon>Embryophyta</taxon>
        <taxon>Tracheophyta</taxon>
        <taxon>Spermatophyta</taxon>
        <taxon>Magnoliopsida</taxon>
        <taxon>Liliopsida</taxon>
        <taxon>Zosteraceae</taxon>
        <taxon>Zostera</taxon>
    </lineage>
</organism>
<dbReference type="SMART" id="SM00248">
    <property type="entry name" value="ANK"/>
    <property type="match status" value="1"/>
</dbReference>
<evidence type="ECO:0000256" key="5">
    <source>
        <dbReference type="SAM" id="MobiDB-lite"/>
    </source>
</evidence>
<feature type="repeat" description="ANK" evidence="4">
    <location>
        <begin position="83"/>
        <end position="115"/>
    </location>
</feature>
<evidence type="ECO:0000313" key="7">
    <source>
        <dbReference type="EMBL" id="KMZ75791.1"/>
    </source>
</evidence>
<dbReference type="PROSITE" id="PS50088">
    <property type="entry name" value="ANK_REPEAT"/>
    <property type="match status" value="1"/>
</dbReference>
<dbReference type="GO" id="GO:0012505">
    <property type="term" value="C:endomembrane system"/>
    <property type="evidence" value="ECO:0007669"/>
    <property type="project" value="UniProtKB-SubCell"/>
</dbReference>
<evidence type="ECO:0000256" key="3">
    <source>
        <dbReference type="ARBA" id="ARBA00023136"/>
    </source>
</evidence>
<feature type="region of interest" description="Disordered" evidence="5">
    <location>
        <begin position="1"/>
        <end position="23"/>
    </location>
</feature>
<feature type="domain" description="Ankyrin repeat" evidence="6">
    <location>
        <begin position="203"/>
        <end position="662"/>
    </location>
</feature>
<accession>A0A0K9Q3E8</accession>
<evidence type="ECO:0000256" key="1">
    <source>
        <dbReference type="ARBA" id="ARBA00004308"/>
    </source>
</evidence>
<feature type="region of interest" description="Disordered" evidence="5">
    <location>
        <begin position="425"/>
        <end position="492"/>
    </location>
</feature>
<proteinExistence type="predicted"/>
<dbReference type="STRING" id="29655.A0A0K9Q3E8"/>
<evidence type="ECO:0000256" key="4">
    <source>
        <dbReference type="PROSITE-ProRule" id="PRU00023"/>
    </source>
</evidence>
<dbReference type="AlphaFoldDB" id="A0A0K9Q3E8"/>
<comment type="subcellular location">
    <subcellularLocation>
        <location evidence="1">Endomembrane system</location>
    </subcellularLocation>
</comment>
<keyword evidence="3" id="KW-0472">Membrane</keyword>
<feature type="compositionally biased region" description="Low complexity" evidence="5">
    <location>
        <begin position="429"/>
        <end position="438"/>
    </location>
</feature>
<dbReference type="OrthoDB" id="1585644at2759"/>
<dbReference type="Gene3D" id="1.25.40.20">
    <property type="entry name" value="Ankyrin repeat-containing domain"/>
    <property type="match status" value="1"/>
</dbReference>
<dbReference type="PROSITE" id="PS50297">
    <property type="entry name" value="ANK_REP_REGION"/>
    <property type="match status" value="1"/>
</dbReference>
<feature type="compositionally biased region" description="Basic and acidic residues" evidence="5">
    <location>
        <begin position="362"/>
        <end position="389"/>
    </location>
</feature>
<feature type="compositionally biased region" description="Basic and acidic residues" evidence="5">
    <location>
        <begin position="441"/>
        <end position="451"/>
    </location>
</feature>
<protein>
    <submittedName>
        <fullName evidence="7">Ankyrin repeat-containing protein</fullName>
    </submittedName>
</protein>
<dbReference type="InterPro" id="IPR036770">
    <property type="entry name" value="Ankyrin_rpt-contain_sf"/>
</dbReference>
<keyword evidence="2" id="KW-0677">Repeat</keyword>
<dbReference type="InterPro" id="IPR021832">
    <property type="entry name" value="ANKRD13"/>
</dbReference>
<keyword evidence="8" id="KW-1185">Reference proteome</keyword>
<dbReference type="Pfam" id="PF00023">
    <property type="entry name" value="Ank"/>
    <property type="match status" value="1"/>
</dbReference>
<dbReference type="OMA" id="YPMHQSV"/>
<dbReference type="InterPro" id="IPR055285">
    <property type="entry name" value="ANKRD13_C"/>
</dbReference>
<evidence type="ECO:0000259" key="6">
    <source>
        <dbReference type="Pfam" id="PF11904"/>
    </source>
</evidence>
<name>A0A0K9Q3E8_ZOSMR</name>
<dbReference type="Proteomes" id="UP000036987">
    <property type="component" value="Unassembled WGS sequence"/>
</dbReference>
<reference evidence="8" key="1">
    <citation type="journal article" date="2016" name="Nature">
        <title>The genome of the seagrass Zostera marina reveals angiosperm adaptation to the sea.</title>
        <authorList>
            <person name="Olsen J.L."/>
            <person name="Rouze P."/>
            <person name="Verhelst B."/>
            <person name="Lin Y.-C."/>
            <person name="Bayer T."/>
            <person name="Collen J."/>
            <person name="Dattolo E."/>
            <person name="De Paoli E."/>
            <person name="Dittami S."/>
            <person name="Maumus F."/>
            <person name="Michel G."/>
            <person name="Kersting A."/>
            <person name="Lauritano C."/>
            <person name="Lohaus R."/>
            <person name="Toepel M."/>
            <person name="Tonon T."/>
            <person name="Vanneste K."/>
            <person name="Amirebrahimi M."/>
            <person name="Brakel J."/>
            <person name="Bostroem C."/>
            <person name="Chovatia M."/>
            <person name="Grimwood J."/>
            <person name="Jenkins J.W."/>
            <person name="Jueterbock A."/>
            <person name="Mraz A."/>
            <person name="Stam W.T."/>
            <person name="Tice H."/>
            <person name="Bornberg-Bauer E."/>
            <person name="Green P.J."/>
            <person name="Pearson G.A."/>
            <person name="Procaccini G."/>
            <person name="Duarte C.M."/>
            <person name="Schmutz J."/>
            <person name="Reusch T.B.H."/>
            <person name="Van de Peer Y."/>
        </authorList>
    </citation>
    <scope>NUCLEOTIDE SEQUENCE [LARGE SCALE GENOMIC DNA]</scope>
    <source>
        <strain evidence="8">cv. Finnish</strain>
    </source>
</reference>
<feature type="region of interest" description="Disordered" evidence="5">
    <location>
        <begin position="354"/>
        <end position="409"/>
    </location>
</feature>
<feature type="compositionally biased region" description="Polar residues" evidence="5">
    <location>
        <begin position="14"/>
        <end position="23"/>
    </location>
</feature>
<comment type="caution">
    <text evidence="7">The sequence shown here is derived from an EMBL/GenBank/DDBJ whole genome shotgun (WGS) entry which is preliminary data.</text>
</comment>
<dbReference type="Pfam" id="PF11904">
    <property type="entry name" value="ANKRD13_C"/>
    <property type="match status" value="1"/>
</dbReference>
<dbReference type="PANTHER" id="PTHR12447">
    <property type="entry name" value="ANKYRIN REPEAT DOMAIN-CONTAINING PROTEIN 13"/>
    <property type="match status" value="1"/>
</dbReference>
<feature type="compositionally biased region" description="Low complexity" evidence="5">
    <location>
        <begin position="636"/>
        <end position="651"/>
    </location>
</feature>
<dbReference type="SUPFAM" id="SSF48403">
    <property type="entry name" value="Ankyrin repeat"/>
    <property type="match status" value="1"/>
</dbReference>
<dbReference type="GO" id="GO:0005737">
    <property type="term" value="C:cytoplasm"/>
    <property type="evidence" value="ECO:0000318"/>
    <property type="project" value="GO_Central"/>
</dbReference>
<evidence type="ECO:0000313" key="8">
    <source>
        <dbReference type="Proteomes" id="UP000036987"/>
    </source>
</evidence>
<dbReference type="InterPro" id="IPR002110">
    <property type="entry name" value="Ankyrin_rpt"/>
</dbReference>